<keyword evidence="3" id="KW-0067">ATP-binding</keyword>
<evidence type="ECO:0000256" key="1">
    <source>
        <dbReference type="SAM" id="MobiDB-lite"/>
    </source>
</evidence>
<feature type="domain" description="Helicase C-terminal" evidence="2">
    <location>
        <begin position="747"/>
        <end position="930"/>
    </location>
</feature>
<dbReference type="RefSeq" id="WP_064857399.1">
    <property type="nucleotide sequence ID" value="NZ_LZSF01000014.1"/>
</dbReference>
<name>A0A1A0N5J9_MYCMU</name>
<dbReference type="GO" id="GO:0004386">
    <property type="term" value="F:helicase activity"/>
    <property type="evidence" value="ECO:0007669"/>
    <property type="project" value="UniProtKB-KW"/>
</dbReference>
<gene>
    <name evidence="3" type="ORF">A5642_09530</name>
</gene>
<dbReference type="Gene3D" id="3.40.50.300">
    <property type="entry name" value="P-loop containing nucleotide triphosphate hydrolases"/>
    <property type="match status" value="1"/>
</dbReference>
<dbReference type="AlphaFoldDB" id="A0A1A0N5J9"/>
<dbReference type="PROSITE" id="PS51194">
    <property type="entry name" value="HELICASE_CTER"/>
    <property type="match status" value="1"/>
</dbReference>
<feature type="region of interest" description="Disordered" evidence="1">
    <location>
        <begin position="110"/>
        <end position="136"/>
    </location>
</feature>
<dbReference type="Proteomes" id="UP000093962">
    <property type="component" value="Unassembled WGS sequence"/>
</dbReference>
<dbReference type="InterPro" id="IPR027417">
    <property type="entry name" value="P-loop_NTPase"/>
</dbReference>
<accession>A0A1A0N5J9</accession>
<reference evidence="3 4" key="1">
    <citation type="submission" date="2016-06" db="EMBL/GenBank/DDBJ databases">
        <authorList>
            <person name="Kjaerup R.B."/>
            <person name="Dalgaard T.S."/>
            <person name="Juul-Madsen H.R."/>
        </authorList>
    </citation>
    <scope>NUCLEOTIDE SEQUENCE [LARGE SCALE GENOMIC DNA]</scope>
    <source>
        <strain evidence="3 4">1199456.5</strain>
    </source>
</reference>
<keyword evidence="3" id="KW-0547">Nucleotide-binding</keyword>
<evidence type="ECO:0000313" key="4">
    <source>
        <dbReference type="Proteomes" id="UP000093962"/>
    </source>
</evidence>
<dbReference type="SUPFAM" id="SSF52540">
    <property type="entry name" value="P-loop containing nucleoside triphosphate hydrolases"/>
    <property type="match status" value="1"/>
</dbReference>
<dbReference type="EMBL" id="LZSF01000014">
    <property type="protein sequence ID" value="OBA92313.1"/>
    <property type="molecule type" value="Genomic_DNA"/>
</dbReference>
<dbReference type="OrthoDB" id="713315at2"/>
<organism evidence="3 4">
    <name type="scientific">Mycolicibacterium mucogenicum</name>
    <name type="common">Mycobacterium mucogenicum</name>
    <dbReference type="NCBI Taxonomy" id="56689"/>
    <lineage>
        <taxon>Bacteria</taxon>
        <taxon>Bacillati</taxon>
        <taxon>Actinomycetota</taxon>
        <taxon>Actinomycetes</taxon>
        <taxon>Mycobacteriales</taxon>
        <taxon>Mycobacteriaceae</taxon>
        <taxon>Mycolicibacterium</taxon>
    </lineage>
</organism>
<comment type="caution">
    <text evidence="3">The sequence shown here is derived from an EMBL/GenBank/DDBJ whole genome shotgun (WGS) entry which is preliminary data.</text>
</comment>
<dbReference type="InterPro" id="IPR001650">
    <property type="entry name" value="Helicase_C-like"/>
</dbReference>
<protein>
    <submittedName>
        <fullName evidence="3">Helicase</fullName>
    </submittedName>
</protein>
<keyword evidence="3" id="KW-0347">Helicase</keyword>
<sequence length="1068" mass="117620">MANLAEQYGFRDEIVEELIKDLVGPAEGPDEVITDLPLDRYIAGVLWPADDQLQEAAEPDSGEAEENDSEDSPISQALMRYPTSMGITFSVDLEKAKSVQIAITAAKYVPSGTKSNGESSDQRPSRRSQKAKPDSWVRNQQVVDAIDWDVATPGAKKVDVVPGLQLYVYTRVPTNGRVAVSVALRNTQVPAKGELRDAFAWFQVGVEVRSAEHAIVDRTSYGVLGKDSDLRSAALLYRNARVFAIGHGCAATWDREGTSAHIGRVASTFVPRQEVARAKPGGVSGDVDLRMSFLANATDEELAANLGQLVTEYRCWVDGLNESVQSGEADVEDGLKGVAEEHVVRARRAAERMQNGIDLIVTDPVAGRAFRLANAAMQMQRARQDWVRGGAVGTVGDGAGQGWRPFQIAYILLNLPGLTDADHEDRNIADLLWFPTGGGKTEAYLGLVAFTIIHRRLKDPEALGVAVIMRYTLRLLTIQQFERATMLLCSLERLRQRENDLGDRAFSIGLWVGQGATPNTLVEARKSLRDIADGKELNDKNPVQLTQCPWCGQDLNETHYSVTKGPEERLKIACGNSSCDFRDGLPAYLVDQDIYRIRPELVLGTVDKFAQMAWNEKVRNLFARDGIGTPPSLIIQDELHLISGPLGSIVGLYEAAIDAACGRLTSEGLIKGRPKVIASTATIRRADRQILAVFNRRAEQFPPPGIDPDQSFFAEPASRDEEGTREYVGVMAPGTSHATLMVRVYAAILQAAHDLSGSPETRDPYWTLLGYFNSLRVLGSANLQVEGDVRDRLQLVARRKQASPRDLRPPVELTSRVPSAEIPRTLKSLEKDVSSGWANDVVLATNMISVGVDIDRLGLMAVMGQPQSSAEYIQATSRVGRRYPGLVVTIFNAARSRDRSHYENFVPYHQALYRAVEATSATPFAARARDRALHGVLVSLARLMVNDLAANESAHKASVRYDEITQLAEFLEQRAQDVTDPEEAEDTKNQLGELLTVWAEAAESRPDMQYRNSGNDYDDSLLVPSDVALTKDDIEYSTRETPWPTLQSMRDVDAESTLFRISERKVPR</sequence>
<proteinExistence type="predicted"/>
<evidence type="ECO:0000259" key="2">
    <source>
        <dbReference type="PROSITE" id="PS51194"/>
    </source>
</evidence>
<dbReference type="SMART" id="SM00490">
    <property type="entry name" value="HELICc"/>
    <property type="match status" value="1"/>
</dbReference>
<keyword evidence="3" id="KW-0378">Hydrolase</keyword>
<evidence type="ECO:0000313" key="3">
    <source>
        <dbReference type="EMBL" id="OBA92313.1"/>
    </source>
</evidence>
<dbReference type="Pfam" id="PF00271">
    <property type="entry name" value="Helicase_C"/>
    <property type="match status" value="1"/>
</dbReference>
<dbReference type="CDD" id="cd18785">
    <property type="entry name" value="SF2_C"/>
    <property type="match status" value="1"/>
</dbReference>